<feature type="region of interest" description="Disordered" evidence="1">
    <location>
        <begin position="206"/>
        <end position="347"/>
    </location>
</feature>
<protein>
    <submittedName>
        <fullName evidence="2">Uncharacterized protein</fullName>
    </submittedName>
</protein>
<evidence type="ECO:0000313" key="3">
    <source>
        <dbReference type="Proteomes" id="UP001642540"/>
    </source>
</evidence>
<sequence>MAPRSKIKKTRNTVIMFKGKRSYYLYAAVGICIACLPLLNVAAQADEEQVVDASASMAESEFDLEAAESQNIGAVAPQVASVPTIPIPAVVPAPAGIRPAASFAIPKTDLASAPSYAPRYAVPPVNPYRERLPYELANFRRRATEDEDAPIEDDYQPSESKGKKSSPSVFKRVRNTIRNTGKAIVGAPSYIYKRYRGQWKKYFGGGGKKKKGGWKAWTPSDKNDGGWGGWEESEPSGGWEPSNYPSTDKGWKRGPPKEFGKEFDSNERRSDREPPPRDRDEYDRPPPRERTERPRERQRWASNYKEETHYDDYDGRRTTATYGGSSKKGPKRPSSGGSGNYRYDEDY</sequence>
<gene>
    <name evidence="2" type="ORF">ODALV1_LOCUS3066</name>
</gene>
<evidence type="ECO:0000313" key="2">
    <source>
        <dbReference type="EMBL" id="CAL8075049.1"/>
    </source>
</evidence>
<feature type="compositionally biased region" description="Acidic residues" evidence="1">
    <location>
        <begin position="145"/>
        <end position="156"/>
    </location>
</feature>
<comment type="caution">
    <text evidence="2">The sequence shown here is derived from an EMBL/GenBank/DDBJ whole genome shotgun (WGS) entry which is preliminary data.</text>
</comment>
<evidence type="ECO:0000256" key="1">
    <source>
        <dbReference type="SAM" id="MobiDB-lite"/>
    </source>
</evidence>
<accession>A0ABP1PY47</accession>
<dbReference type="EMBL" id="CAXLJM020000007">
    <property type="protein sequence ID" value="CAL8075049.1"/>
    <property type="molecule type" value="Genomic_DNA"/>
</dbReference>
<reference evidence="2 3" key="1">
    <citation type="submission" date="2024-08" db="EMBL/GenBank/DDBJ databases">
        <authorList>
            <person name="Cucini C."/>
            <person name="Frati F."/>
        </authorList>
    </citation>
    <scope>NUCLEOTIDE SEQUENCE [LARGE SCALE GENOMIC DNA]</scope>
</reference>
<proteinExistence type="predicted"/>
<name>A0ABP1PY47_9HEXA</name>
<keyword evidence="3" id="KW-1185">Reference proteome</keyword>
<organism evidence="2 3">
    <name type="scientific">Orchesella dallaii</name>
    <dbReference type="NCBI Taxonomy" id="48710"/>
    <lineage>
        <taxon>Eukaryota</taxon>
        <taxon>Metazoa</taxon>
        <taxon>Ecdysozoa</taxon>
        <taxon>Arthropoda</taxon>
        <taxon>Hexapoda</taxon>
        <taxon>Collembola</taxon>
        <taxon>Entomobryomorpha</taxon>
        <taxon>Entomobryoidea</taxon>
        <taxon>Orchesellidae</taxon>
        <taxon>Orchesellinae</taxon>
        <taxon>Orchesella</taxon>
    </lineage>
</organism>
<dbReference type="Proteomes" id="UP001642540">
    <property type="component" value="Unassembled WGS sequence"/>
</dbReference>
<feature type="compositionally biased region" description="Basic and acidic residues" evidence="1">
    <location>
        <begin position="249"/>
        <end position="317"/>
    </location>
</feature>
<feature type="region of interest" description="Disordered" evidence="1">
    <location>
        <begin position="140"/>
        <end position="171"/>
    </location>
</feature>
<feature type="compositionally biased region" description="Low complexity" evidence="1">
    <location>
        <begin position="323"/>
        <end position="335"/>
    </location>
</feature>